<name>A0A1V0SAA6_9VIRU</name>
<dbReference type="EMBL" id="KY684083">
    <property type="protein sequence ID" value="ARF08655.1"/>
    <property type="molecule type" value="Genomic_DNA"/>
</dbReference>
<proteinExistence type="predicted"/>
<gene>
    <name evidence="1" type="ORF">Catovirus_1_705</name>
</gene>
<organism evidence="1">
    <name type="scientific">Catovirus CTV1</name>
    <dbReference type="NCBI Taxonomy" id="1977631"/>
    <lineage>
        <taxon>Viruses</taxon>
        <taxon>Varidnaviria</taxon>
        <taxon>Bamfordvirae</taxon>
        <taxon>Nucleocytoviricota</taxon>
        <taxon>Megaviricetes</taxon>
        <taxon>Imitervirales</taxon>
        <taxon>Mimiviridae</taxon>
        <taxon>Klosneuvirinae</taxon>
        <taxon>Catovirus</taxon>
    </lineage>
</organism>
<reference evidence="1" key="1">
    <citation type="journal article" date="2017" name="Science">
        <title>Giant viruses with an expanded complement of translation system components.</title>
        <authorList>
            <person name="Schulz F."/>
            <person name="Yutin N."/>
            <person name="Ivanova N.N."/>
            <person name="Ortega D.R."/>
            <person name="Lee T.K."/>
            <person name="Vierheilig J."/>
            <person name="Daims H."/>
            <person name="Horn M."/>
            <person name="Wagner M."/>
            <person name="Jensen G.J."/>
            <person name="Kyrpides N.C."/>
            <person name="Koonin E.V."/>
            <person name="Woyke T."/>
        </authorList>
    </citation>
    <scope>NUCLEOTIDE SEQUENCE</scope>
    <source>
        <strain evidence="1">CTV1</strain>
    </source>
</reference>
<accession>A0A1V0SAA6</accession>
<protein>
    <submittedName>
        <fullName evidence="1">Uncharacterized protein</fullName>
    </submittedName>
</protein>
<sequence>MNTYKPKQFNQTEVTFSLDDVTSKDKTFLKFVIKAANNYEGFINITGNEPHSQDYLQKMWNFVKSPASDKLRLGQVTLFRNHFEVESSVQSCGFNCSIPCNFNMEQIRRDLIQLMVEKDALTLSFGKTKVSEEKKNPSEIYFCVDGKTKVSEEKKNPGEIYFCVDGKTGVAETRQTPLEEKHKSNNKRKYLVDELCDQLCLEDNVTNNNEKIVYKNVNNQNKEHVIRKQPYCKKVEKPKVAAAPTSVPVATPARTLATPTTLYNGIPDLSKLYSNKVEKSEKSSEAFDPWRVPMVYNPTQQSLPESSRYCVGPWFQSSVEPDVPQQTKSSQFCADSCTQAMLNAVLNKNSESAKYSPDTWMKVSTEPDQKSESVEDKTVKNLKNSLNSLMESFYNSQLDTSKKPVNVNTLPTTTKEEQQSDNIDLNSIVENAINQIFNQNNKQVGVDFLSKLGF</sequence>
<evidence type="ECO:0000313" key="1">
    <source>
        <dbReference type="EMBL" id="ARF08655.1"/>
    </source>
</evidence>